<keyword evidence="6" id="KW-1185">Reference proteome</keyword>
<evidence type="ECO:0000313" key="6">
    <source>
        <dbReference type="Proteomes" id="UP000676079"/>
    </source>
</evidence>
<keyword evidence="3" id="KW-0560">Oxidoreductase</keyword>
<gene>
    <name evidence="5" type="ORF">KGD84_11285</name>
</gene>
<evidence type="ECO:0000256" key="2">
    <source>
        <dbReference type="ARBA" id="ARBA00022857"/>
    </source>
</evidence>
<dbReference type="Gene3D" id="3.40.430.10">
    <property type="entry name" value="Dihydrofolate Reductase, subunit A"/>
    <property type="match status" value="1"/>
</dbReference>
<organism evidence="5 6">
    <name type="scientific">Nocardiopsis changdeensis</name>
    <dbReference type="NCBI Taxonomy" id="2831969"/>
    <lineage>
        <taxon>Bacteria</taxon>
        <taxon>Bacillati</taxon>
        <taxon>Actinomycetota</taxon>
        <taxon>Actinomycetes</taxon>
        <taxon>Streptosporangiales</taxon>
        <taxon>Nocardiopsidaceae</taxon>
        <taxon>Nocardiopsis</taxon>
    </lineage>
</organism>
<dbReference type="EMBL" id="CP074133">
    <property type="protein sequence ID" value="QUX24784.1"/>
    <property type="molecule type" value="Genomic_DNA"/>
</dbReference>
<feature type="domain" description="Bacterial bifunctional deaminase-reductase C-terminal" evidence="4">
    <location>
        <begin position="36"/>
        <end position="227"/>
    </location>
</feature>
<reference evidence="5 6" key="1">
    <citation type="submission" date="2021-05" db="EMBL/GenBank/DDBJ databases">
        <title>Direct Submission.</title>
        <authorList>
            <person name="Li K."/>
            <person name="Gao J."/>
        </authorList>
    </citation>
    <scope>NUCLEOTIDE SEQUENCE [LARGE SCALE GENOMIC DNA]</scope>
    <source>
        <strain evidence="5 6">Mg02</strain>
    </source>
</reference>
<dbReference type="PANTHER" id="PTHR38011">
    <property type="entry name" value="DIHYDROFOLATE REDUCTASE FAMILY PROTEIN (AFU_ORTHOLOGUE AFUA_8G06820)"/>
    <property type="match status" value="1"/>
</dbReference>
<evidence type="ECO:0000256" key="1">
    <source>
        <dbReference type="ARBA" id="ARBA00005104"/>
    </source>
</evidence>
<dbReference type="InterPro" id="IPR024072">
    <property type="entry name" value="DHFR-like_dom_sf"/>
</dbReference>
<dbReference type="Proteomes" id="UP000676079">
    <property type="component" value="Chromosome"/>
</dbReference>
<dbReference type="InterPro" id="IPR050765">
    <property type="entry name" value="Riboflavin_Biosynth_HTPR"/>
</dbReference>
<protein>
    <submittedName>
        <fullName evidence="5">Dihydrofolate reductase family protein</fullName>
    </submittedName>
</protein>
<keyword evidence="2" id="KW-0521">NADP</keyword>
<name>A0ABX8BRE0_9ACTN</name>
<dbReference type="SUPFAM" id="SSF53597">
    <property type="entry name" value="Dihydrofolate reductase-like"/>
    <property type="match status" value="1"/>
</dbReference>
<dbReference type="RefSeq" id="WP_220560238.1">
    <property type="nucleotide sequence ID" value="NZ_CP074133.1"/>
</dbReference>
<comment type="pathway">
    <text evidence="1">Cofactor biosynthesis; riboflavin biosynthesis.</text>
</comment>
<accession>A0ABX8BRE0</accession>
<sequence length="259" mass="27116">MVGNDAHPVFRELLPSPGGEVDLAAAYAHPVGLDRPWVRANMVASVDGGAIGPSGRSRDLSSSADRRVMGVLRGLCDVVLVGARTARVEDYGPVKDRASWAPLRAGRPATPAVAVVSRTLDLPDRLLTDAPPHARTIVFTVASAPAERRAHVARHADLEVVDGESVTPVHIVNALAGRGLYRVLTEGGPHLLAEFTASGLLDELCLTVSPHLLGAGAPRIVAGGPGTPGAPEFLSVQSTPVRMAHLLTADDALFARYVR</sequence>
<proteinExistence type="predicted"/>
<evidence type="ECO:0000313" key="5">
    <source>
        <dbReference type="EMBL" id="QUX24784.1"/>
    </source>
</evidence>
<evidence type="ECO:0000259" key="4">
    <source>
        <dbReference type="Pfam" id="PF01872"/>
    </source>
</evidence>
<dbReference type="InterPro" id="IPR002734">
    <property type="entry name" value="RibDG_C"/>
</dbReference>
<dbReference type="Pfam" id="PF01872">
    <property type="entry name" value="RibD_C"/>
    <property type="match status" value="1"/>
</dbReference>
<evidence type="ECO:0000256" key="3">
    <source>
        <dbReference type="ARBA" id="ARBA00023002"/>
    </source>
</evidence>
<dbReference type="PANTHER" id="PTHR38011:SF7">
    <property type="entry name" value="2,5-DIAMINO-6-RIBOSYLAMINO-4(3H)-PYRIMIDINONE 5'-PHOSPHATE REDUCTASE"/>
    <property type="match status" value="1"/>
</dbReference>